<comment type="caution">
    <text evidence="2">The sequence shown here is derived from an EMBL/GenBank/DDBJ whole genome shotgun (WGS) entry which is preliminary data.</text>
</comment>
<sequence>MVQVFAGWENSEEACGLHKLLPRVLQHMSKNEKPNSEEAAIDELMESVGLQPEMDDSEPNLGWQALLAELLTDKDMTPAELNAKRKRQTFHAFEDPSIPAKAIILDNMIGPNVQLMDMLFRRSKTISCLYHTPRFESNKRAELMERSTQVFEDFIHGRVGMDLVTSYVEKLIEFPTVKEPEFAESTFKLALEQMGESWRRFTHETQRFPFRMFPLAEMSDMDFLREYVILQGCQATCEFCVDSEFSGVLLGFISPDEDGGNPLVQKKIYHIKSFLKSVMAFCPLSSDVVECLHGSTQSRLHRFRGARPTDEIAKEIVVLDKLTSAFGKFRDFMWSKFGDQKALNRLASYGQKKGNQYTQAKHNQGEVVAGWSFDTLETMLAQGKGPKVPRKLSGFNMFQRESMRALQLSPLEWKSCVRECGQKWKNMPLSEKEAYCALAAEQQGLREEAMLQPFKPADGPQPLGEASFDAAALVSRNGLVKLSAHRLLATYKAYKSSDGWGDFDAGLATSTGAMPLDAIDLENSPETISSTWSSFVRPVDRDEEYDEAARMHGCVHHTVCGQGHGLCQKLPYLTQASKFASSLHNFLKEGVLSTASLIEIFGHEKTADSSFFFIASVMKKPMLQVLIRGFKLVGADAALTILLLPPGSGVVEKKPILCTGHQAFHELCLEMQCGGCSKIEKISFRVCKYKLNPYAPLLKVEIVGTGPLLEFRLKTPSRPSAPKVKLPFGLQPVQRKRKRKCKQTPSKNMKASAPWGFQEIHAQLSGVFPDCEREEGPDADGDGDEEHIHISEDCTGSSTNSSDECQEDESEDSEGEPAEGCAADIPGPGFYSSNQDNSEELLQPAEALDEEQTVLKLDIDRQKRLCCGPPSGDPRPKTYCNQFLGIMAAGVQASARLAACRHCLVKIERNSSRFGYAYSHTKFHSWLHADCALPHLLQEEANLTQARDWLVGFLRDGADSVPTQVRKAASSLEKQLAIQLGQATSS</sequence>
<dbReference type="Gene3D" id="1.10.30.10">
    <property type="entry name" value="High mobility group box domain"/>
    <property type="match status" value="1"/>
</dbReference>
<protein>
    <recommendedName>
        <fullName evidence="4">PARP-type domain-containing protein</fullName>
    </recommendedName>
</protein>
<evidence type="ECO:0000256" key="1">
    <source>
        <dbReference type="SAM" id="MobiDB-lite"/>
    </source>
</evidence>
<name>A0ABP0MU52_9DINO</name>
<gene>
    <name evidence="2" type="ORF">SCF082_LOCUS29147</name>
</gene>
<dbReference type="InterPro" id="IPR036910">
    <property type="entry name" value="HMG_box_dom_sf"/>
</dbReference>
<dbReference type="EMBL" id="CAXAMM010023336">
    <property type="protein sequence ID" value="CAK9053514.1"/>
    <property type="molecule type" value="Genomic_DNA"/>
</dbReference>
<organism evidence="2 3">
    <name type="scientific">Durusdinium trenchii</name>
    <dbReference type="NCBI Taxonomy" id="1381693"/>
    <lineage>
        <taxon>Eukaryota</taxon>
        <taxon>Sar</taxon>
        <taxon>Alveolata</taxon>
        <taxon>Dinophyceae</taxon>
        <taxon>Suessiales</taxon>
        <taxon>Symbiodiniaceae</taxon>
        <taxon>Durusdinium</taxon>
    </lineage>
</organism>
<feature type="compositionally biased region" description="Acidic residues" evidence="1">
    <location>
        <begin position="804"/>
        <end position="817"/>
    </location>
</feature>
<proteinExistence type="predicted"/>
<feature type="region of interest" description="Disordered" evidence="1">
    <location>
        <begin position="769"/>
        <end position="837"/>
    </location>
</feature>
<dbReference type="Proteomes" id="UP001642464">
    <property type="component" value="Unassembled WGS sequence"/>
</dbReference>
<evidence type="ECO:0008006" key="4">
    <source>
        <dbReference type="Google" id="ProtNLM"/>
    </source>
</evidence>
<reference evidence="2 3" key="1">
    <citation type="submission" date="2024-02" db="EMBL/GenBank/DDBJ databases">
        <authorList>
            <person name="Chen Y."/>
            <person name="Shah S."/>
            <person name="Dougan E. K."/>
            <person name="Thang M."/>
            <person name="Chan C."/>
        </authorList>
    </citation>
    <scope>NUCLEOTIDE SEQUENCE [LARGE SCALE GENOMIC DNA]</scope>
</reference>
<dbReference type="SUPFAM" id="SSF47095">
    <property type="entry name" value="HMG-box"/>
    <property type="match status" value="1"/>
</dbReference>
<accession>A0ABP0MU52</accession>
<evidence type="ECO:0000313" key="3">
    <source>
        <dbReference type="Proteomes" id="UP001642464"/>
    </source>
</evidence>
<keyword evidence="3" id="KW-1185">Reference proteome</keyword>
<feature type="region of interest" description="Disordered" evidence="1">
    <location>
        <begin position="734"/>
        <end position="755"/>
    </location>
</feature>
<evidence type="ECO:0000313" key="2">
    <source>
        <dbReference type="EMBL" id="CAK9053514.1"/>
    </source>
</evidence>